<dbReference type="RefSeq" id="WP_124078193.1">
    <property type="nucleotide sequence ID" value="NZ_UWPJ01000008.1"/>
</dbReference>
<sequence>MSSFLYGAHVRANGIRQHYLRFGGMGAPLIVIPGVVTPAALWQHVAENLGRFFDTYVLDVRGRGLSESGTHLDYGLDTRADDLAAFIEAMKLDGVTLVGHSMGARIALRLTRRPSLAVRRVLLLDPPASGPGRRPYPIPMERSIRLVEASKRGEGVAYLRAPGVAPWPEPLLLQRAEWVATCDTRAVEAAYRDFYEHDPFDDLRRTSADVTLLVAGGSGVVSAEDIQEFLRMNPRLATHVIAGAAHQFQAENYGEFMDALGGMLGVALI</sequence>
<dbReference type="Gene3D" id="3.40.50.1820">
    <property type="entry name" value="alpha/beta hydrolase"/>
    <property type="match status" value="1"/>
</dbReference>
<organism evidence="2 3">
    <name type="scientific">Pigmentiphaga humi</name>
    <dbReference type="NCBI Taxonomy" id="2478468"/>
    <lineage>
        <taxon>Bacteria</taxon>
        <taxon>Pseudomonadati</taxon>
        <taxon>Pseudomonadota</taxon>
        <taxon>Betaproteobacteria</taxon>
        <taxon>Burkholderiales</taxon>
        <taxon>Alcaligenaceae</taxon>
        <taxon>Pigmentiphaga</taxon>
    </lineage>
</organism>
<dbReference type="SUPFAM" id="SSF53474">
    <property type="entry name" value="alpha/beta-Hydrolases"/>
    <property type="match status" value="1"/>
</dbReference>
<dbReference type="PANTHER" id="PTHR43194:SF2">
    <property type="entry name" value="PEROXISOMAL MEMBRANE PROTEIN LPX1"/>
    <property type="match status" value="1"/>
</dbReference>
<dbReference type="Proteomes" id="UP000277294">
    <property type="component" value="Unassembled WGS sequence"/>
</dbReference>
<keyword evidence="3" id="KW-1185">Reference proteome</keyword>
<proteinExistence type="predicted"/>
<feature type="domain" description="AB hydrolase-1" evidence="1">
    <location>
        <begin position="29"/>
        <end position="249"/>
    </location>
</feature>
<name>A0A3P4AZI7_9BURK</name>
<dbReference type="InterPro" id="IPR050228">
    <property type="entry name" value="Carboxylesterase_BioH"/>
</dbReference>
<gene>
    <name evidence="2" type="primary">nicD_2</name>
    <name evidence="2" type="ORF">PIGHUM_00959</name>
</gene>
<evidence type="ECO:0000313" key="3">
    <source>
        <dbReference type="Proteomes" id="UP000277294"/>
    </source>
</evidence>
<dbReference type="InterPro" id="IPR029058">
    <property type="entry name" value="AB_hydrolase_fold"/>
</dbReference>
<dbReference type="EMBL" id="UWPJ01000008">
    <property type="protein sequence ID" value="VCU68900.1"/>
    <property type="molecule type" value="Genomic_DNA"/>
</dbReference>
<protein>
    <submittedName>
        <fullName evidence="2">N-formylmaleamate deformylase</fullName>
        <ecNumber evidence="2">3.5.1.106</ecNumber>
    </submittedName>
</protein>
<dbReference type="OrthoDB" id="9808398at2"/>
<evidence type="ECO:0000259" key="1">
    <source>
        <dbReference type="Pfam" id="PF12697"/>
    </source>
</evidence>
<reference evidence="2 3" key="1">
    <citation type="submission" date="2018-10" db="EMBL/GenBank/DDBJ databases">
        <authorList>
            <person name="Criscuolo A."/>
        </authorList>
    </citation>
    <scope>NUCLEOTIDE SEQUENCE [LARGE SCALE GENOMIC DNA]</scope>
    <source>
        <strain evidence="2">DnA1</strain>
    </source>
</reference>
<dbReference type="GO" id="GO:0016787">
    <property type="term" value="F:hydrolase activity"/>
    <property type="evidence" value="ECO:0007669"/>
    <property type="project" value="UniProtKB-KW"/>
</dbReference>
<dbReference type="PANTHER" id="PTHR43194">
    <property type="entry name" value="HYDROLASE ALPHA/BETA FOLD FAMILY"/>
    <property type="match status" value="1"/>
</dbReference>
<dbReference type="AlphaFoldDB" id="A0A3P4AZI7"/>
<evidence type="ECO:0000313" key="2">
    <source>
        <dbReference type="EMBL" id="VCU68900.1"/>
    </source>
</evidence>
<dbReference type="Pfam" id="PF12697">
    <property type="entry name" value="Abhydrolase_6"/>
    <property type="match status" value="1"/>
</dbReference>
<keyword evidence="2" id="KW-0378">Hydrolase</keyword>
<dbReference type="EC" id="3.5.1.106" evidence="2"/>
<dbReference type="InterPro" id="IPR000073">
    <property type="entry name" value="AB_hydrolase_1"/>
</dbReference>
<accession>A0A3P4AZI7</accession>